<dbReference type="InterPro" id="IPR050301">
    <property type="entry name" value="NTE"/>
</dbReference>
<dbReference type="SUPFAM" id="SSF52151">
    <property type="entry name" value="FabD/lysophospholipase-like"/>
    <property type="match status" value="1"/>
</dbReference>
<feature type="active site" description="Proton acceptor" evidence="4">
    <location>
        <position position="231"/>
    </location>
</feature>
<protein>
    <submittedName>
        <fullName evidence="7">NTE family protein</fullName>
    </submittedName>
</protein>
<feature type="active site" description="Nucleophile" evidence="4">
    <location>
        <position position="61"/>
    </location>
</feature>
<dbReference type="Gene3D" id="3.40.1090.10">
    <property type="entry name" value="Cytosolic phospholipase A2 catalytic domain"/>
    <property type="match status" value="1"/>
</dbReference>
<dbReference type="InterPro" id="IPR016035">
    <property type="entry name" value="Acyl_Trfase/lysoPLipase"/>
</dbReference>
<accession>A0A7Y9F0Q9</accession>
<reference evidence="7 8" key="1">
    <citation type="submission" date="2020-07" db="EMBL/GenBank/DDBJ databases">
        <title>Sequencing the genomes of 1000 actinobacteria strains.</title>
        <authorList>
            <person name="Klenk H.-P."/>
        </authorList>
    </citation>
    <scope>NUCLEOTIDE SEQUENCE [LARGE SCALE GENOMIC DNA]</scope>
    <source>
        <strain evidence="7 8">DSM 18965</strain>
    </source>
</reference>
<feature type="short sequence motif" description="GXSXG" evidence="4">
    <location>
        <begin position="59"/>
        <end position="63"/>
    </location>
</feature>
<comment type="caution">
    <text evidence="7">The sequence shown here is derived from an EMBL/GenBank/DDBJ whole genome shotgun (WGS) entry which is preliminary data.</text>
</comment>
<keyword evidence="1 4" id="KW-0378">Hydrolase</keyword>
<sequence length="429" mass="45418">MAADSTADSTAQPADQPTDGGTCLVLDAGGARSAYQVGALGVLLPALEADGHRPTLLVGTSAGALLSAALTSTAHLDAEEQGARLLEVLAQATKKQVMQPLWRQAPVVLARYASETLGLTGFRLRGLFGTAPLAATLGRAIDWDALHDNVDAGRVEALALTATAVRTGRVTMFTEATGAYGDLPVPPAEHHRAYVRARTGVEHLMASAAIPALFPSVQVEEPAEAAGWYVDGATRRRVPLAPAVELGADRVVVVGTGSIRPAQPDAERDQQAVDLGDGGATLLGAVMDDPLRHDLRRLAETNVLVDDPDLAPHLERHRRARGRAPQRVLPYAAVAPEQGEELAQVAMDVFRANHATVRRTIGDPDLQVVHRLLGSDSPLQGELLSYLMFDPDFFDEAAALGRRDAQRWLETNGGLWRTGHLDPPSGVAG</sequence>
<keyword evidence="8" id="KW-1185">Reference proteome</keyword>
<keyword evidence="3 4" id="KW-0443">Lipid metabolism</keyword>
<feature type="compositionally biased region" description="Polar residues" evidence="5">
    <location>
        <begin position="1"/>
        <end position="15"/>
    </location>
</feature>
<dbReference type="PANTHER" id="PTHR14226:SF57">
    <property type="entry name" value="BLR7027 PROTEIN"/>
    <property type="match status" value="1"/>
</dbReference>
<evidence type="ECO:0000256" key="4">
    <source>
        <dbReference type="PROSITE-ProRule" id="PRU01161"/>
    </source>
</evidence>
<organism evidence="7 8">
    <name type="scientific">Nocardioides marinisabuli</name>
    <dbReference type="NCBI Taxonomy" id="419476"/>
    <lineage>
        <taxon>Bacteria</taxon>
        <taxon>Bacillati</taxon>
        <taxon>Actinomycetota</taxon>
        <taxon>Actinomycetes</taxon>
        <taxon>Propionibacteriales</taxon>
        <taxon>Nocardioidaceae</taxon>
        <taxon>Nocardioides</taxon>
    </lineage>
</organism>
<dbReference type="RefSeq" id="WP_179615018.1">
    <property type="nucleotide sequence ID" value="NZ_CP059163.1"/>
</dbReference>
<keyword evidence="2 4" id="KW-0442">Lipid degradation</keyword>
<proteinExistence type="predicted"/>
<evidence type="ECO:0000259" key="6">
    <source>
        <dbReference type="PROSITE" id="PS51635"/>
    </source>
</evidence>
<dbReference type="Proteomes" id="UP000516957">
    <property type="component" value="Unassembled WGS sequence"/>
</dbReference>
<feature type="domain" description="PNPLA" evidence="6">
    <location>
        <begin position="24"/>
        <end position="244"/>
    </location>
</feature>
<dbReference type="Pfam" id="PF01734">
    <property type="entry name" value="Patatin"/>
    <property type="match status" value="1"/>
</dbReference>
<dbReference type="InterPro" id="IPR002641">
    <property type="entry name" value="PNPLA_dom"/>
</dbReference>
<evidence type="ECO:0000256" key="1">
    <source>
        <dbReference type="ARBA" id="ARBA00022801"/>
    </source>
</evidence>
<evidence type="ECO:0000256" key="3">
    <source>
        <dbReference type="ARBA" id="ARBA00023098"/>
    </source>
</evidence>
<dbReference type="PANTHER" id="PTHR14226">
    <property type="entry name" value="NEUROPATHY TARGET ESTERASE/SWISS CHEESE D.MELANOGASTER"/>
    <property type="match status" value="1"/>
</dbReference>
<dbReference type="GO" id="GO:0016042">
    <property type="term" value="P:lipid catabolic process"/>
    <property type="evidence" value="ECO:0007669"/>
    <property type="project" value="UniProtKB-UniRule"/>
</dbReference>
<evidence type="ECO:0000313" key="8">
    <source>
        <dbReference type="Proteomes" id="UP000516957"/>
    </source>
</evidence>
<feature type="region of interest" description="Disordered" evidence="5">
    <location>
        <begin position="1"/>
        <end position="20"/>
    </location>
</feature>
<dbReference type="PROSITE" id="PS51635">
    <property type="entry name" value="PNPLA"/>
    <property type="match status" value="1"/>
</dbReference>
<comment type="caution">
    <text evidence="4">Lacks conserved residue(s) required for the propagation of feature annotation.</text>
</comment>
<dbReference type="AlphaFoldDB" id="A0A7Y9F0Q9"/>
<dbReference type="GO" id="GO:0016787">
    <property type="term" value="F:hydrolase activity"/>
    <property type="evidence" value="ECO:0007669"/>
    <property type="project" value="UniProtKB-UniRule"/>
</dbReference>
<gene>
    <name evidence="7" type="ORF">BKA08_001464</name>
</gene>
<feature type="short sequence motif" description="DGA/G" evidence="4">
    <location>
        <begin position="231"/>
        <end position="233"/>
    </location>
</feature>
<name>A0A7Y9F0Q9_9ACTN</name>
<evidence type="ECO:0000256" key="5">
    <source>
        <dbReference type="SAM" id="MobiDB-lite"/>
    </source>
</evidence>
<evidence type="ECO:0000256" key="2">
    <source>
        <dbReference type="ARBA" id="ARBA00022963"/>
    </source>
</evidence>
<evidence type="ECO:0000313" key="7">
    <source>
        <dbReference type="EMBL" id="NYD57226.1"/>
    </source>
</evidence>
<dbReference type="EMBL" id="JACCBE010000001">
    <property type="protein sequence ID" value="NYD57226.1"/>
    <property type="molecule type" value="Genomic_DNA"/>
</dbReference>